<reference evidence="1" key="2">
    <citation type="submission" date="2020-05" db="EMBL/GenBank/DDBJ databases">
        <authorList>
            <person name="Kim H.-S."/>
            <person name="Proctor R.H."/>
            <person name="Brown D.W."/>
        </authorList>
    </citation>
    <scope>NUCLEOTIDE SEQUENCE</scope>
    <source>
        <strain evidence="1">NRRL 22465</strain>
    </source>
</reference>
<accession>A0A8H4UTM5</accession>
<dbReference type="PANTHER" id="PTHR41729">
    <property type="entry name" value="GLUTAMYL-TRNA SYNTHETASE"/>
    <property type="match status" value="1"/>
</dbReference>
<evidence type="ECO:0000313" key="2">
    <source>
        <dbReference type="Proteomes" id="UP000635477"/>
    </source>
</evidence>
<name>A0A8H4UTM5_9HYPO</name>
<dbReference type="EMBL" id="JABEYC010000056">
    <property type="protein sequence ID" value="KAF4983643.1"/>
    <property type="molecule type" value="Genomic_DNA"/>
</dbReference>
<gene>
    <name evidence="1" type="ORF">FZEAL_995</name>
</gene>
<reference evidence="1" key="1">
    <citation type="journal article" date="2020" name="BMC Genomics">
        <title>Correction to: Identification and distribution of gene clusters required for synthesis of sphingolipid metabolism inhibitors in diverse species of the filamentous fungus Fusarium.</title>
        <authorList>
            <person name="Kim H.S."/>
            <person name="Lohmar J.M."/>
            <person name="Busman M."/>
            <person name="Brown D.W."/>
            <person name="Naumann T.A."/>
            <person name="Divon H.H."/>
            <person name="Lysoe E."/>
            <person name="Uhlig S."/>
            <person name="Proctor R.H."/>
        </authorList>
    </citation>
    <scope>NUCLEOTIDE SEQUENCE</scope>
    <source>
        <strain evidence="1">NRRL 22465</strain>
    </source>
</reference>
<organism evidence="1 2">
    <name type="scientific">Fusarium zealandicum</name>
    <dbReference type="NCBI Taxonomy" id="1053134"/>
    <lineage>
        <taxon>Eukaryota</taxon>
        <taxon>Fungi</taxon>
        <taxon>Dikarya</taxon>
        <taxon>Ascomycota</taxon>
        <taxon>Pezizomycotina</taxon>
        <taxon>Sordariomycetes</taxon>
        <taxon>Hypocreomycetidae</taxon>
        <taxon>Hypocreales</taxon>
        <taxon>Nectriaceae</taxon>
        <taxon>Fusarium</taxon>
        <taxon>Fusarium staphyleae species complex</taxon>
    </lineage>
</organism>
<protein>
    <recommendedName>
        <fullName evidence="3">Glutamyl-tRNA synthetase</fullName>
    </recommendedName>
</protein>
<proteinExistence type="predicted"/>
<dbReference type="InterPro" id="IPR025255">
    <property type="entry name" value="DUF4202"/>
</dbReference>
<evidence type="ECO:0000313" key="1">
    <source>
        <dbReference type="EMBL" id="KAF4983643.1"/>
    </source>
</evidence>
<sequence>MADVLPPLPAEYARGLELIDAAHAEDSRTAQGPDGKSMPYELQYARKMTKWLALRCPSASPVLQLACRAQHFRRWEIPRSSYPMTRPGYLTWRARLKVQAAAQVTELLASDDIQPPISDEDRDRVAALIRKENLKSDDETQVLEDVACLVFLDDQFDDFESKSDLDEDKMVGILRKTWGKMGDKGHQLALEMNHSERAMELIGKALAA</sequence>
<dbReference type="OrthoDB" id="417697at2759"/>
<dbReference type="Pfam" id="PF13875">
    <property type="entry name" value="DUF4202"/>
    <property type="match status" value="1"/>
</dbReference>
<dbReference type="PANTHER" id="PTHR41729:SF1">
    <property type="entry name" value="GLUTAMYL-TRNA SYNTHETASE"/>
    <property type="match status" value="1"/>
</dbReference>
<comment type="caution">
    <text evidence="1">The sequence shown here is derived from an EMBL/GenBank/DDBJ whole genome shotgun (WGS) entry which is preliminary data.</text>
</comment>
<dbReference type="Proteomes" id="UP000635477">
    <property type="component" value="Unassembled WGS sequence"/>
</dbReference>
<dbReference type="AlphaFoldDB" id="A0A8H4UTM5"/>
<evidence type="ECO:0008006" key="3">
    <source>
        <dbReference type="Google" id="ProtNLM"/>
    </source>
</evidence>
<keyword evidence="2" id="KW-1185">Reference proteome</keyword>